<name>A0A382KU90_9ZZZZ</name>
<reference evidence="2" key="1">
    <citation type="submission" date="2018-05" db="EMBL/GenBank/DDBJ databases">
        <authorList>
            <person name="Lanie J.A."/>
            <person name="Ng W.-L."/>
            <person name="Kazmierczak K.M."/>
            <person name="Andrzejewski T.M."/>
            <person name="Davidsen T.M."/>
            <person name="Wayne K.J."/>
            <person name="Tettelin H."/>
            <person name="Glass J.I."/>
            <person name="Rusch D."/>
            <person name="Podicherti R."/>
            <person name="Tsui H.-C.T."/>
            <person name="Winkler M.E."/>
        </authorList>
    </citation>
    <scope>NUCLEOTIDE SEQUENCE</scope>
</reference>
<evidence type="ECO:0000256" key="1">
    <source>
        <dbReference type="SAM" id="Phobius"/>
    </source>
</evidence>
<accession>A0A382KU90</accession>
<sequence>MKDKEKKWSIIANLTVIISLIFVIYELRLNHEALVEANLIGRMESSNHAYTGSSLMRQMVIDNAEVWNKACKGLPLTEEETLIRKMISITWYFNHGQMYEQAVHLKDERLIKSRISQPERIVPIFPAIKADWSDVKAEFISKGYAALVEPYEKAFRKLDNTNKSEENPLIK</sequence>
<keyword evidence="1" id="KW-0812">Transmembrane</keyword>
<organism evidence="2">
    <name type="scientific">marine metagenome</name>
    <dbReference type="NCBI Taxonomy" id="408172"/>
    <lineage>
        <taxon>unclassified sequences</taxon>
        <taxon>metagenomes</taxon>
        <taxon>ecological metagenomes</taxon>
    </lineage>
</organism>
<gene>
    <name evidence="2" type="ORF">METZ01_LOCUS279957</name>
</gene>
<evidence type="ECO:0000313" key="2">
    <source>
        <dbReference type="EMBL" id="SVC27103.1"/>
    </source>
</evidence>
<keyword evidence="1" id="KW-0472">Membrane</keyword>
<protein>
    <submittedName>
        <fullName evidence="2">Uncharacterized protein</fullName>
    </submittedName>
</protein>
<feature type="transmembrane region" description="Helical" evidence="1">
    <location>
        <begin position="7"/>
        <end position="25"/>
    </location>
</feature>
<dbReference type="EMBL" id="UINC01082385">
    <property type="protein sequence ID" value="SVC27103.1"/>
    <property type="molecule type" value="Genomic_DNA"/>
</dbReference>
<proteinExistence type="predicted"/>
<dbReference type="AlphaFoldDB" id="A0A382KU90"/>
<keyword evidence="1" id="KW-1133">Transmembrane helix</keyword>